<name>A0A165RZW6_9APHY</name>
<feature type="region of interest" description="Disordered" evidence="1">
    <location>
        <begin position="194"/>
        <end position="237"/>
    </location>
</feature>
<evidence type="ECO:0000256" key="1">
    <source>
        <dbReference type="SAM" id="MobiDB-lite"/>
    </source>
</evidence>
<protein>
    <submittedName>
        <fullName evidence="2">Uncharacterized protein</fullName>
    </submittedName>
</protein>
<evidence type="ECO:0000313" key="2">
    <source>
        <dbReference type="EMBL" id="KZT71358.1"/>
    </source>
</evidence>
<accession>A0A165RZW6</accession>
<feature type="compositionally biased region" description="Polar residues" evidence="1">
    <location>
        <begin position="9"/>
        <end position="28"/>
    </location>
</feature>
<dbReference type="EMBL" id="KV429046">
    <property type="protein sequence ID" value="KZT71358.1"/>
    <property type="molecule type" value="Genomic_DNA"/>
</dbReference>
<evidence type="ECO:0000313" key="3">
    <source>
        <dbReference type="Proteomes" id="UP000076727"/>
    </source>
</evidence>
<sequence length="253" mass="26526">MRVREDRSGANNIDQDYGHNQRTGQGSRDNYLLDSLRGVQWTDIAHAATAGTQFMAVSGVDTIHGYRSGIPWPVNSGTTAAADEEATGAGCVGAGGVPSKINPHAQNYGAPLALATTSSRSANSLNASFAVTIDTVQECTTCITESSGEQGAYTVVGEHKPGQLPSIPSDDAAPPSLFPQGSLDVVLAAVYATSREPAKNSGQKSNARQKDRKHRRGLCGAQKTEPRGTQWKPKGVPVILKQPAGLERGGVTF</sequence>
<dbReference type="Proteomes" id="UP000076727">
    <property type="component" value="Unassembled WGS sequence"/>
</dbReference>
<dbReference type="AlphaFoldDB" id="A0A165RZW6"/>
<reference evidence="2 3" key="1">
    <citation type="journal article" date="2016" name="Mol. Biol. Evol.">
        <title>Comparative Genomics of Early-Diverging Mushroom-Forming Fungi Provides Insights into the Origins of Lignocellulose Decay Capabilities.</title>
        <authorList>
            <person name="Nagy L.G."/>
            <person name="Riley R."/>
            <person name="Tritt A."/>
            <person name="Adam C."/>
            <person name="Daum C."/>
            <person name="Floudas D."/>
            <person name="Sun H."/>
            <person name="Yadav J.S."/>
            <person name="Pangilinan J."/>
            <person name="Larsson K.H."/>
            <person name="Matsuura K."/>
            <person name="Barry K."/>
            <person name="Labutti K."/>
            <person name="Kuo R."/>
            <person name="Ohm R.A."/>
            <person name="Bhattacharya S.S."/>
            <person name="Shirouzu T."/>
            <person name="Yoshinaga Y."/>
            <person name="Martin F.M."/>
            <person name="Grigoriev I.V."/>
            <person name="Hibbett D.S."/>
        </authorList>
    </citation>
    <scope>NUCLEOTIDE SEQUENCE [LARGE SCALE GENOMIC DNA]</scope>
    <source>
        <strain evidence="2 3">L-15889</strain>
    </source>
</reference>
<gene>
    <name evidence="2" type="ORF">DAEQUDRAFT_810033</name>
</gene>
<proteinExistence type="predicted"/>
<organism evidence="2 3">
    <name type="scientific">Daedalea quercina L-15889</name>
    <dbReference type="NCBI Taxonomy" id="1314783"/>
    <lineage>
        <taxon>Eukaryota</taxon>
        <taxon>Fungi</taxon>
        <taxon>Dikarya</taxon>
        <taxon>Basidiomycota</taxon>
        <taxon>Agaricomycotina</taxon>
        <taxon>Agaricomycetes</taxon>
        <taxon>Polyporales</taxon>
        <taxon>Fomitopsis</taxon>
    </lineage>
</organism>
<feature type="region of interest" description="Disordered" evidence="1">
    <location>
        <begin position="1"/>
        <end position="28"/>
    </location>
</feature>
<keyword evidence="3" id="KW-1185">Reference proteome</keyword>